<dbReference type="AlphaFoldDB" id="K9G2Z8"/>
<dbReference type="EMBL" id="AKCU01000254">
    <property type="protein sequence ID" value="EKV16335.1"/>
    <property type="molecule type" value="Genomic_DNA"/>
</dbReference>
<dbReference type="VEuPathDB" id="FungiDB:PDIP_36680"/>
<accession>K9G2Z8</accession>
<dbReference type="HOGENOM" id="CLU_3143561_0_0_1"/>
<evidence type="ECO:0000313" key="1">
    <source>
        <dbReference type="EMBL" id="EKV16335.1"/>
    </source>
</evidence>
<gene>
    <name evidence="1" type="ORF">PDIP_36680</name>
</gene>
<dbReference type="KEGG" id="pdp:PDIP_36680"/>
<dbReference type="OrthoDB" id="4215089at2759"/>
<comment type="caution">
    <text evidence="1">The sequence shown here is derived from an EMBL/GenBank/DDBJ whole genome shotgun (WGS) entry which is preliminary data.</text>
</comment>
<proteinExistence type="predicted"/>
<dbReference type="Proteomes" id="UP000009886">
    <property type="component" value="Unassembled WGS sequence"/>
</dbReference>
<protein>
    <submittedName>
        <fullName evidence="1">Uncharacterized protein</fullName>
    </submittedName>
</protein>
<name>K9G2Z8_PEND1</name>
<evidence type="ECO:0000313" key="2">
    <source>
        <dbReference type="Proteomes" id="UP000009886"/>
    </source>
</evidence>
<reference evidence="2" key="1">
    <citation type="journal article" date="2012" name="BMC Genomics">
        <title>Genome sequence of the necrotrophic fungus Penicillium digitatum, the main postharvest pathogen of citrus.</title>
        <authorList>
            <person name="Marcet-Houben M."/>
            <person name="Ballester A.-R."/>
            <person name="de la Fuente B."/>
            <person name="Harries E."/>
            <person name="Marcos J.F."/>
            <person name="Gonzalez-Candelas L."/>
            <person name="Gabaldon T."/>
        </authorList>
    </citation>
    <scope>NUCLEOTIDE SEQUENCE [LARGE SCALE GENOMIC DNA]</scope>
    <source>
        <strain evidence="2">Pd1 / CECT 20795</strain>
    </source>
</reference>
<organism evidence="1 2">
    <name type="scientific">Penicillium digitatum (strain Pd1 / CECT 20795)</name>
    <name type="common">Green mold</name>
    <dbReference type="NCBI Taxonomy" id="1170230"/>
    <lineage>
        <taxon>Eukaryota</taxon>
        <taxon>Fungi</taxon>
        <taxon>Dikarya</taxon>
        <taxon>Ascomycota</taxon>
        <taxon>Pezizomycotina</taxon>
        <taxon>Eurotiomycetes</taxon>
        <taxon>Eurotiomycetidae</taxon>
        <taxon>Eurotiales</taxon>
        <taxon>Aspergillaceae</taxon>
        <taxon>Penicillium</taxon>
    </lineage>
</organism>
<sequence>MPSISNPVVDPGNPISVDALDLYHPDKWISLYSINGDRIGTGAAEESES</sequence>